<dbReference type="InterPro" id="IPR050846">
    <property type="entry name" value="TLCD"/>
</dbReference>
<evidence type="ECO:0000259" key="7">
    <source>
        <dbReference type="PROSITE" id="PS50922"/>
    </source>
</evidence>
<comment type="caution">
    <text evidence="8">The sequence shown here is derived from an EMBL/GenBank/DDBJ whole genome shotgun (WGS) entry which is preliminary data.</text>
</comment>
<dbReference type="PANTHER" id="PTHR13439">
    <property type="entry name" value="CT120 PROTEIN"/>
    <property type="match status" value="1"/>
</dbReference>
<dbReference type="AlphaFoldDB" id="A0A8J5BBF9"/>
<comment type="subcellular location">
    <subcellularLocation>
        <location evidence="1">Membrane</location>
        <topology evidence="1">Multi-pass membrane protein</topology>
    </subcellularLocation>
</comment>
<dbReference type="GO" id="GO:0007009">
    <property type="term" value="P:plasma membrane organization"/>
    <property type="evidence" value="ECO:0007669"/>
    <property type="project" value="TreeGrafter"/>
</dbReference>
<reference evidence="8 9" key="1">
    <citation type="submission" date="2020-08" db="EMBL/GenBank/DDBJ databases">
        <title>Plant Genome Project.</title>
        <authorList>
            <person name="Zhang R.-G."/>
        </authorList>
    </citation>
    <scope>NUCLEOTIDE SEQUENCE [LARGE SCALE GENOMIC DNA]</scope>
    <source>
        <tissue evidence="8">Rhizome</tissue>
    </source>
</reference>
<evidence type="ECO:0000256" key="3">
    <source>
        <dbReference type="ARBA" id="ARBA00022989"/>
    </source>
</evidence>
<feature type="transmembrane region" description="Helical" evidence="6">
    <location>
        <begin position="127"/>
        <end position="145"/>
    </location>
</feature>
<keyword evidence="3 6" id="KW-1133">Transmembrane helix</keyword>
<dbReference type="GO" id="GO:0005886">
    <property type="term" value="C:plasma membrane"/>
    <property type="evidence" value="ECO:0007669"/>
    <property type="project" value="TreeGrafter"/>
</dbReference>
<sequence>MEMMEGNPFYLLFGGWRWLPKMEIDRAVEWNGGDDGGNPLSSLLFVLILINQCHIKGFSNMFEHEQLFGGAWLGAYASLCFSCGYFAYDQLDMLLYRLYSGWIPGILVHHLILLVCFTLALHRNVTINYLILTLICELHSIFLHMRKVRRIAGFGDAKSRMVKVEWVLNWTTFFIARFGSHILITYKLVADAAKFRKGIELPLALFGMVGMNLLNIILGLDLYKAYKREKNERKCQE</sequence>
<feature type="transmembrane region" description="Helical" evidence="6">
    <location>
        <begin position="100"/>
        <end position="121"/>
    </location>
</feature>
<gene>
    <name evidence="8" type="ORF">ZIOFF_073045</name>
</gene>
<feature type="transmembrane region" description="Helical" evidence="6">
    <location>
        <begin position="166"/>
        <end position="189"/>
    </location>
</feature>
<protein>
    <recommendedName>
        <fullName evidence="7">TLC domain-containing protein</fullName>
    </recommendedName>
</protein>
<evidence type="ECO:0000256" key="5">
    <source>
        <dbReference type="PROSITE-ProRule" id="PRU00205"/>
    </source>
</evidence>
<feature type="transmembrane region" description="Helical" evidence="6">
    <location>
        <begin position="67"/>
        <end position="88"/>
    </location>
</feature>
<keyword evidence="4 5" id="KW-0472">Membrane</keyword>
<evidence type="ECO:0000256" key="2">
    <source>
        <dbReference type="ARBA" id="ARBA00022692"/>
    </source>
</evidence>
<feature type="domain" description="TLC" evidence="7">
    <location>
        <begin position="35"/>
        <end position="234"/>
    </location>
</feature>
<proteinExistence type="predicted"/>
<feature type="transmembrane region" description="Helical" evidence="6">
    <location>
        <begin position="201"/>
        <end position="223"/>
    </location>
</feature>
<dbReference type="InterPro" id="IPR006634">
    <property type="entry name" value="TLC-dom"/>
</dbReference>
<dbReference type="Proteomes" id="UP000734854">
    <property type="component" value="Unassembled WGS sequence"/>
</dbReference>
<evidence type="ECO:0000256" key="6">
    <source>
        <dbReference type="SAM" id="Phobius"/>
    </source>
</evidence>
<dbReference type="EMBL" id="JACMSC010000022">
    <property type="protein sequence ID" value="KAG6468369.1"/>
    <property type="molecule type" value="Genomic_DNA"/>
</dbReference>
<dbReference type="PROSITE" id="PS50922">
    <property type="entry name" value="TLC"/>
    <property type="match status" value="1"/>
</dbReference>
<keyword evidence="9" id="KW-1185">Reference proteome</keyword>
<dbReference type="SMART" id="SM00724">
    <property type="entry name" value="TLC"/>
    <property type="match status" value="1"/>
</dbReference>
<dbReference type="Pfam" id="PF03798">
    <property type="entry name" value="TRAM_LAG1_CLN8"/>
    <property type="match status" value="1"/>
</dbReference>
<name>A0A8J5BBF9_ZINOF</name>
<dbReference type="PANTHER" id="PTHR13439:SF4">
    <property type="entry name" value="TLC DOMAIN-CONTAINING PROTEIN"/>
    <property type="match status" value="1"/>
</dbReference>
<evidence type="ECO:0000313" key="8">
    <source>
        <dbReference type="EMBL" id="KAG6468369.1"/>
    </source>
</evidence>
<evidence type="ECO:0000313" key="9">
    <source>
        <dbReference type="Proteomes" id="UP000734854"/>
    </source>
</evidence>
<accession>A0A8J5BBF9</accession>
<organism evidence="8 9">
    <name type="scientific">Zingiber officinale</name>
    <name type="common">Ginger</name>
    <name type="synonym">Amomum zingiber</name>
    <dbReference type="NCBI Taxonomy" id="94328"/>
    <lineage>
        <taxon>Eukaryota</taxon>
        <taxon>Viridiplantae</taxon>
        <taxon>Streptophyta</taxon>
        <taxon>Embryophyta</taxon>
        <taxon>Tracheophyta</taxon>
        <taxon>Spermatophyta</taxon>
        <taxon>Magnoliopsida</taxon>
        <taxon>Liliopsida</taxon>
        <taxon>Zingiberales</taxon>
        <taxon>Zingiberaceae</taxon>
        <taxon>Zingiber</taxon>
    </lineage>
</organism>
<dbReference type="GO" id="GO:0071709">
    <property type="term" value="P:membrane assembly"/>
    <property type="evidence" value="ECO:0007669"/>
    <property type="project" value="TreeGrafter"/>
</dbReference>
<dbReference type="GO" id="GO:0055091">
    <property type="term" value="P:phospholipid homeostasis"/>
    <property type="evidence" value="ECO:0007669"/>
    <property type="project" value="TreeGrafter"/>
</dbReference>
<dbReference type="GO" id="GO:0097035">
    <property type="term" value="P:regulation of membrane lipid distribution"/>
    <property type="evidence" value="ECO:0007669"/>
    <property type="project" value="TreeGrafter"/>
</dbReference>
<keyword evidence="2 5" id="KW-0812">Transmembrane</keyword>
<evidence type="ECO:0000256" key="1">
    <source>
        <dbReference type="ARBA" id="ARBA00004141"/>
    </source>
</evidence>
<evidence type="ECO:0000256" key="4">
    <source>
        <dbReference type="ARBA" id="ARBA00023136"/>
    </source>
</evidence>